<evidence type="ECO:0000313" key="3">
    <source>
        <dbReference type="RefSeq" id="XP_038979417.1"/>
    </source>
</evidence>
<reference evidence="3" key="1">
    <citation type="submission" date="2025-08" db="UniProtKB">
        <authorList>
            <consortium name="RefSeq"/>
        </authorList>
    </citation>
    <scope>IDENTIFICATION</scope>
    <source>
        <tissue evidence="3">Young leaves</tissue>
    </source>
</reference>
<dbReference type="OrthoDB" id="1305901at2759"/>
<dbReference type="GeneID" id="103698493"/>
<dbReference type="Proteomes" id="UP000228380">
    <property type="component" value="Unplaced"/>
</dbReference>
<sequence>MWHAGAKLAALTLLGGAGAAAIATSDDPSSNFKIGTMVSLRLIRDSITAATMAFGICSSSRICTVSSCDQVRSVFVKELGEPPEKNLIQFHWQVLLLHKFIAAKTHHGEKVAIKVVF</sequence>
<feature type="signal peptide" evidence="1">
    <location>
        <begin position="1"/>
        <end position="19"/>
    </location>
</feature>
<keyword evidence="2" id="KW-1185">Reference proteome</keyword>
<evidence type="ECO:0000313" key="2">
    <source>
        <dbReference type="Proteomes" id="UP000228380"/>
    </source>
</evidence>
<dbReference type="KEGG" id="pda:103698493"/>
<accession>A0A8B9A1A1</accession>
<feature type="chain" id="PRO_5034910731" evidence="1">
    <location>
        <begin position="20"/>
        <end position="117"/>
    </location>
</feature>
<organism evidence="2 3">
    <name type="scientific">Phoenix dactylifera</name>
    <name type="common">Date palm</name>
    <dbReference type="NCBI Taxonomy" id="42345"/>
    <lineage>
        <taxon>Eukaryota</taxon>
        <taxon>Viridiplantae</taxon>
        <taxon>Streptophyta</taxon>
        <taxon>Embryophyta</taxon>
        <taxon>Tracheophyta</taxon>
        <taxon>Spermatophyta</taxon>
        <taxon>Magnoliopsida</taxon>
        <taxon>Liliopsida</taxon>
        <taxon>Arecaceae</taxon>
        <taxon>Coryphoideae</taxon>
        <taxon>Phoeniceae</taxon>
        <taxon>Phoenix</taxon>
    </lineage>
</organism>
<gene>
    <name evidence="3" type="primary">LOC103698493</name>
</gene>
<name>A0A8B9A1A1_PHODC</name>
<evidence type="ECO:0000256" key="1">
    <source>
        <dbReference type="SAM" id="SignalP"/>
    </source>
</evidence>
<keyword evidence="1" id="KW-0732">Signal</keyword>
<dbReference type="AlphaFoldDB" id="A0A8B9A1A1"/>
<protein>
    <submittedName>
        <fullName evidence="3">Uncharacterized protein LOC103698493</fullName>
    </submittedName>
</protein>
<dbReference type="RefSeq" id="XP_038979417.1">
    <property type="nucleotide sequence ID" value="XM_039123489.1"/>
</dbReference>
<proteinExistence type="predicted"/>